<evidence type="ECO:0000313" key="3">
    <source>
        <dbReference type="Proteomes" id="UP001448858"/>
    </source>
</evidence>
<name>A0ABZ2ZQU5_9MICC</name>
<keyword evidence="1" id="KW-1133">Transmembrane helix</keyword>
<dbReference type="RefSeq" id="WP_342022171.1">
    <property type="nucleotide sequence ID" value="NZ_CP151657.1"/>
</dbReference>
<dbReference type="EMBL" id="CP151657">
    <property type="protein sequence ID" value="WZP14518.1"/>
    <property type="molecule type" value="Genomic_DNA"/>
</dbReference>
<evidence type="ECO:0000256" key="1">
    <source>
        <dbReference type="SAM" id="Phobius"/>
    </source>
</evidence>
<sequence>MAIASGSGLRRAWLGAAVAVVLFVVLRISGVFTDERVFADPGTGGAVQLLYAAVLAAFSGCLLLLGHRVGQRWAATRGLPGYWAAMGLGIHLMGWCCVGIVVGAASATGSQNQAAWIAALLVLFGSVAVILTAVGGLLRLRSA</sequence>
<feature type="transmembrane region" description="Helical" evidence="1">
    <location>
        <begin position="49"/>
        <end position="70"/>
    </location>
</feature>
<feature type="transmembrane region" description="Helical" evidence="1">
    <location>
        <begin position="12"/>
        <end position="29"/>
    </location>
</feature>
<protein>
    <submittedName>
        <fullName evidence="2">Uncharacterized protein</fullName>
    </submittedName>
</protein>
<organism evidence="2 3">
    <name type="scientific">Arthrobacter citreus</name>
    <dbReference type="NCBI Taxonomy" id="1670"/>
    <lineage>
        <taxon>Bacteria</taxon>
        <taxon>Bacillati</taxon>
        <taxon>Actinomycetota</taxon>
        <taxon>Actinomycetes</taxon>
        <taxon>Micrococcales</taxon>
        <taxon>Micrococcaceae</taxon>
        <taxon>Arthrobacter</taxon>
    </lineage>
</organism>
<gene>
    <name evidence="2" type="ORF">AAE021_09885</name>
</gene>
<dbReference type="Proteomes" id="UP001448858">
    <property type="component" value="Chromosome"/>
</dbReference>
<feature type="transmembrane region" description="Helical" evidence="1">
    <location>
        <begin position="82"/>
        <end position="108"/>
    </location>
</feature>
<reference evidence="2 3" key="1">
    <citation type="submission" date="2024-04" db="EMBL/GenBank/DDBJ databases">
        <title>Arthrobacter sp. from Plains bison fecal sample.</title>
        <authorList>
            <person name="Ruzzini A."/>
        </authorList>
    </citation>
    <scope>NUCLEOTIDE SEQUENCE [LARGE SCALE GENOMIC DNA]</scope>
    <source>
        <strain evidence="2 3">EINP1</strain>
    </source>
</reference>
<proteinExistence type="predicted"/>
<keyword evidence="1" id="KW-0812">Transmembrane</keyword>
<accession>A0ABZ2ZQU5</accession>
<feature type="transmembrane region" description="Helical" evidence="1">
    <location>
        <begin position="114"/>
        <end position="138"/>
    </location>
</feature>
<evidence type="ECO:0000313" key="2">
    <source>
        <dbReference type="EMBL" id="WZP14518.1"/>
    </source>
</evidence>
<keyword evidence="1" id="KW-0472">Membrane</keyword>
<keyword evidence="3" id="KW-1185">Reference proteome</keyword>